<keyword evidence="3" id="KW-1185">Reference proteome</keyword>
<name>A0ABP1PYS7_9HEXA</name>
<dbReference type="EMBL" id="CAXLJM020000013">
    <property type="protein sequence ID" value="CAL8079223.1"/>
    <property type="molecule type" value="Genomic_DNA"/>
</dbReference>
<evidence type="ECO:0000256" key="1">
    <source>
        <dbReference type="SAM" id="MobiDB-lite"/>
    </source>
</evidence>
<accession>A0ABP1PYS7</accession>
<evidence type="ECO:0000313" key="2">
    <source>
        <dbReference type="EMBL" id="CAL8079223.1"/>
    </source>
</evidence>
<proteinExistence type="predicted"/>
<protein>
    <submittedName>
        <fullName evidence="2">Uncharacterized protein</fullName>
    </submittedName>
</protein>
<reference evidence="2 3" key="1">
    <citation type="submission" date="2024-08" db="EMBL/GenBank/DDBJ databases">
        <authorList>
            <person name="Cucini C."/>
            <person name="Frati F."/>
        </authorList>
    </citation>
    <scope>NUCLEOTIDE SEQUENCE [LARGE SCALE GENOMIC DNA]</scope>
</reference>
<comment type="caution">
    <text evidence="2">The sequence shown here is derived from an EMBL/GenBank/DDBJ whole genome shotgun (WGS) entry which is preliminary data.</text>
</comment>
<sequence length="307" mass="34417">MRDQLINNTRDSETMSVRMMQVEKEKVGKNAETLTSLEGAECIELTNLHGNLAPLSTYSSEELHATTNHQLSKKNLTLKQMECGNQLLKNPNYISSRTDKNKLSPQQQSFELFSSSGTFHRVRPTYDGIVNTTSASETFTEKNYPQERITHVTIPYKELLQHQPENHDPMNVIIAGTEIFLQEGVAPSQLPAVSSLFSTRSYSSVSMSSVENKTAPVQQVVRVVKQFPTQSHTSDSRPALLRPKHRSVSMTNAEPSEATILIPKIRPRKRFAVKNNNHSEVVKPHSQSMFSDVPSNAPKGTSWNHGF</sequence>
<gene>
    <name evidence="2" type="ORF">ODALV1_LOCUS4314</name>
</gene>
<feature type="region of interest" description="Disordered" evidence="1">
    <location>
        <begin position="229"/>
        <end position="254"/>
    </location>
</feature>
<organism evidence="2 3">
    <name type="scientific">Orchesella dallaii</name>
    <dbReference type="NCBI Taxonomy" id="48710"/>
    <lineage>
        <taxon>Eukaryota</taxon>
        <taxon>Metazoa</taxon>
        <taxon>Ecdysozoa</taxon>
        <taxon>Arthropoda</taxon>
        <taxon>Hexapoda</taxon>
        <taxon>Collembola</taxon>
        <taxon>Entomobryomorpha</taxon>
        <taxon>Entomobryoidea</taxon>
        <taxon>Orchesellidae</taxon>
        <taxon>Orchesellinae</taxon>
        <taxon>Orchesella</taxon>
    </lineage>
</organism>
<dbReference type="Proteomes" id="UP001642540">
    <property type="component" value="Unassembled WGS sequence"/>
</dbReference>
<feature type="region of interest" description="Disordered" evidence="1">
    <location>
        <begin position="282"/>
        <end position="307"/>
    </location>
</feature>
<evidence type="ECO:0000313" key="3">
    <source>
        <dbReference type="Proteomes" id="UP001642540"/>
    </source>
</evidence>